<dbReference type="AlphaFoldDB" id="A0A644ZTC1"/>
<dbReference type="GO" id="GO:0004479">
    <property type="term" value="F:methionyl-tRNA formyltransferase activity"/>
    <property type="evidence" value="ECO:0007669"/>
    <property type="project" value="UniProtKB-EC"/>
</dbReference>
<dbReference type="PANTHER" id="PTHR11138:SF5">
    <property type="entry name" value="METHIONYL-TRNA FORMYLTRANSFERASE, MITOCHONDRIAL"/>
    <property type="match status" value="1"/>
</dbReference>
<evidence type="ECO:0000256" key="2">
    <source>
        <dbReference type="ARBA" id="ARBA00012261"/>
    </source>
</evidence>
<dbReference type="InterPro" id="IPR005793">
    <property type="entry name" value="Formyl_trans_C"/>
</dbReference>
<dbReference type="InterPro" id="IPR036477">
    <property type="entry name" value="Formyl_transf_N_sf"/>
</dbReference>
<dbReference type="InterPro" id="IPR044135">
    <property type="entry name" value="Met-tRNA-FMT_C"/>
</dbReference>
<dbReference type="PANTHER" id="PTHR11138">
    <property type="entry name" value="METHIONYL-TRNA FORMYLTRANSFERASE"/>
    <property type="match status" value="1"/>
</dbReference>
<name>A0A644ZTC1_9ZZZZ</name>
<evidence type="ECO:0000259" key="5">
    <source>
        <dbReference type="Pfam" id="PF00551"/>
    </source>
</evidence>
<feature type="domain" description="Formyl transferase C-terminal" evidence="6">
    <location>
        <begin position="172"/>
        <end position="266"/>
    </location>
</feature>
<dbReference type="Gene3D" id="3.40.50.12230">
    <property type="match status" value="1"/>
</dbReference>
<dbReference type="InterPro" id="IPR011034">
    <property type="entry name" value="Formyl_transferase-like_C_sf"/>
</dbReference>
<evidence type="ECO:0000313" key="7">
    <source>
        <dbReference type="EMBL" id="MPM44102.1"/>
    </source>
</evidence>
<dbReference type="GO" id="GO:0005829">
    <property type="term" value="C:cytosol"/>
    <property type="evidence" value="ECO:0007669"/>
    <property type="project" value="TreeGrafter"/>
</dbReference>
<dbReference type="InterPro" id="IPR005794">
    <property type="entry name" value="Fmt"/>
</dbReference>
<keyword evidence="4" id="KW-0648">Protein biosynthesis</keyword>
<dbReference type="CDD" id="cd08646">
    <property type="entry name" value="FMT_core_Met-tRNA-FMT_N"/>
    <property type="match status" value="1"/>
</dbReference>
<dbReference type="CDD" id="cd08704">
    <property type="entry name" value="Met_tRNA_FMT_C"/>
    <property type="match status" value="1"/>
</dbReference>
<gene>
    <name evidence="7" type="primary">fmt_32</name>
    <name evidence="7" type="ORF">SDC9_90780</name>
</gene>
<evidence type="ECO:0000259" key="6">
    <source>
        <dbReference type="Pfam" id="PF02911"/>
    </source>
</evidence>
<dbReference type="NCBIfam" id="TIGR00460">
    <property type="entry name" value="fmt"/>
    <property type="match status" value="1"/>
</dbReference>
<dbReference type="Pfam" id="PF00551">
    <property type="entry name" value="Formyl_trans_N"/>
    <property type="match status" value="1"/>
</dbReference>
<dbReference type="InterPro" id="IPR002376">
    <property type="entry name" value="Formyl_transf_N"/>
</dbReference>
<evidence type="ECO:0000256" key="4">
    <source>
        <dbReference type="ARBA" id="ARBA00022917"/>
    </source>
</evidence>
<dbReference type="InterPro" id="IPR041711">
    <property type="entry name" value="Met-tRNA-FMT_N"/>
</dbReference>
<dbReference type="SUPFAM" id="SSF53328">
    <property type="entry name" value="Formyltransferase"/>
    <property type="match status" value="1"/>
</dbReference>
<evidence type="ECO:0000256" key="3">
    <source>
        <dbReference type="ARBA" id="ARBA00022679"/>
    </source>
</evidence>
<comment type="caution">
    <text evidence="7">The sequence shown here is derived from an EMBL/GenBank/DDBJ whole genome shotgun (WGS) entry which is preliminary data.</text>
</comment>
<feature type="domain" description="Formyl transferase N-terminal" evidence="5">
    <location>
        <begin position="29"/>
        <end position="146"/>
    </location>
</feature>
<dbReference type="SUPFAM" id="SSF50486">
    <property type="entry name" value="FMT C-terminal domain-like"/>
    <property type="match status" value="1"/>
</dbReference>
<proteinExistence type="inferred from homology"/>
<dbReference type="EMBL" id="VSSQ01010350">
    <property type="protein sequence ID" value="MPM44102.1"/>
    <property type="molecule type" value="Genomic_DNA"/>
</dbReference>
<sequence>MPTRAGRGMKETISCVEETALKLDLTVSRTNKLSQDEIITNALLTSPPDGIVVVDFGQKVKEPFLSTPKMGCLNIHPSLLPQYRGAAPIQRAVMDGQEETGVTVFRLVEEMDAGPIWGQTKIVIDPNETSGDLFKRLAKEGSNLLKVVVKSYNDGTNKTTLQNSELVSYALKIEKSETQLDWNTNAWYFHNKVRALNPQPGAFIHYKKRRLKIWKTTVHEEAGTPGEVLDFINGFPLIALGKQAVLLLEVQPEGRRVQSGADWSRGIHLKKGDNLRE</sequence>
<keyword evidence="3 7" id="KW-0808">Transferase</keyword>
<protein>
    <recommendedName>
        <fullName evidence="2">methionyl-tRNA formyltransferase</fullName>
        <ecNumber evidence="2">2.1.2.9</ecNumber>
    </recommendedName>
</protein>
<reference evidence="7" key="1">
    <citation type="submission" date="2019-08" db="EMBL/GenBank/DDBJ databases">
        <authorList>
            <person name="Kucharzyk K."/>
            <person name="Murdoch R.W."/>
            <person name="Higgins S."/>
            <person name="Loffler F."/>
        </authorList>
    </citation>
    <scope>NUCLEOTIDE SEQUENCE</scope>
</reference>
<comment type="similarity">
    <text evidence="1">Belongs to the Fmt family.</text>
</comment>
<evidence type="ECO:0000256" key="1">
    <source>
        <dbReference type="ARBA" id="ARBA00010699"/>
    </source>
</evidence>
<dbReference type="EC" id="2.1.2.9" evidence="2"/>
<dbReference type="Pfam" id="PF02911">
    <property type="entry name" value="Formyl_trans_C"/>
    <property type="match status" value="1"/>
</dbReference>
<accession>A0A644ZTC1</accession>
<organism evidence="7">
    <name type="scientific">bioreactor metagenome</name>
    <dbReference type="NCBI Taxonomy" id="1076179"/>
    <lineage>
        <taxon>unclassified sequences</taxon>
        <taxon>metagenomes</taxon>
        <taxon>ecological metagenomes</taxon>
    </lineage>
</organism>